<feature type="binding site" evidence="9">
    <location>
        <position position="260"/>
    </location>
    <ligand>
        <name>Zn(2+)</name>
        <dbReference type="ChEBI" id="CHEBI:29105"/>
        <label>2</label>
    </ligand>
</feature>
<evidence type="ECO:0000256" key="8">
    <source>
        <dbReference type="ARBA" id="ARBA00023204"/>
    </source>
</evidence>
<dbReference type="GO" id="GO:0008081">
    <property type="term" value="F:phosphoric diester hydrolase activity"/>
    <property type="evidence" value="ECO:0007669"/>
    <property type="project" value="TreeGrafter"/>
</dbReference>
<comment type="similarity">
    <text evidence="1 9">Belongs to the AP endonuclease 2 family.</text>
</comment>
<dbReference type="GO" id="GO:0008270">
    <property type="term" value="F:zinc ion binding"/>
    <property type="evidence" value="ECO:0007669"/>
    <property type="project" value="UniProtKB-UniRule"/>
</dbReference>
<dbReference type="Gene3D" id="3.20.20.150">
    <property type="entry name" value="Divalent-metal-dependent TIM barrel enzymes"/>
    <property type="match status" value="1"/>
</dbReference>
<feature type="compositionally biased region" description="Acidic residues" evidence="10">
    <location>
        <begin position="286"/>
        <end position="302"/>
    </location>
</feature>
<evidence type="ECO:0000256" key="2">
    <source>
        <dbReference type="ARBA" id="ARBA00022722"/>
    </source>
</evidence>
<dbReference type="PROSITE" id="PS00729">
    <property type="entry name" value="AP_NUCLEASE_F2_1"/>
    <property type="match status" value="1"/>
</dbReference>
<dbReference type="STRING" id="335543.Sfum_0659"/>
<keyword evidence="5 9" id="KW-0227">DNA damage</keyword>
<comment type="function">
    <text evidence="9">Endonuclease IV plays a role in DNA repair. It cleaves phosphodiester bonds at apurinic or apyrimidinic (AP) sites, generating a 3'-hydroxyl group and a 5'-terminal sugar phosphate.</text>
</comment>
<dbReference type="RefSeq" id="WP_011697531.1">
    <property type="nucleotide sequence ID" value="NC_008554.1"/>
</dbReference>
<dbReference type="HOGENOM" id="CLU_025885_0_1_7"/>
<evidence type="ECO:0000256" key="6">
    <source>
        <dbReference type="ARBA" id="ARBA00022801"/>
    </source>
</evidence>
<dbReference type="InterPro" id="IPR018246">
    <property type="entry name" value="AP_endonuc_F2_Zn_BS"/>
</dbReference>
<feature type="binding site" evidence="9">
    <location>
        <position position="178"/>
    </location>
    <ligand>
        <name>Zn(2+)</name>
        <dbReference type="ChEBI" id="CHEBI:29105"/>
        <label>2</label>
    </ligand>
</feature>
<keyword evidence="13" id="KW-1185">Reference proteome</keyword>
<feature type="binding site" evidence="9">
    <location>
        <position position="107"/>
    </location>
    <ligand>
        <name>Zn(2+)</name>
        <dbReference type="ChEBI" id="CHEBI:29105"/>
        <label>1</label>
    </ligand>
</feature>
<keyword evidence="6 9" id="KW-0378">Hydrolase</keyword>
<dbReference type="InterPro" id="IPR036237">
    <property type="entry name" value="Xyl_isomerase-like_sf"/>
</dbReference>
<dbReference type="eggNOG" id="COG0648">
    <property type="taxonomic scope" value="Bacteria"/>
</dbReference>
<keyword evidence="8 9" id="KW-0234">DNA repair</keyword>
<keyword evidence="4 9" id="KW-0255">Endonuclease</keyword>
<dbReference type="PROSITE" id="PS51432">
    <property type="entry name" value="AP_NUCLEASE_F2_4"/>
    <property type="match status" value="1"/>
</dbReference>
<dbReference type="KEGG" id="sfu:Sfum_0659"/>
<dbReference type="EC" id="3.1.21.2" evidence="9"/>
<dbReference type="InterPro" id="IPR013022">
    <property type="entry name" value="Xyl_isomerase-like_TIM-brl"/>
</dbReference>
<feature type="binding site" evidence="9">
    <location>
        <position position="144"/>
    </location>
    <ligand>
        <name>Zn(2+)</name>
        <dbReference type="ChEBI" id="CHEBI:29105"/>
        <label>1</label>
    </ligand>
</feature>
<protein>
    <recommendedName>
        <fullName evidence="9">Probable endonuclease 4</fullName>
        <ecNumber evidence="9">3.1.21.2</ecNumber>
    </recommendedName>
    <alternativeName>
        <fullName evidence="9">Endodeoxyribonuclease IV</fullName>
    </alternativeName>
    <alternativeName>
        <fullName evidence="9">Endonuclease IV</fullName>
    </alternativeName>
</protein>
<feature type="binding site" evidence="9">
    <location>
        <position position="230"/>
    </location>
    <ligand>
        <name>Zn(2+)</name>
        <dbReference type="ChEBI" id="CHEBI:29105"/>
        <label>3</label>
    </ligand>
</feature>
<dbReference type="Pfam" id="PF01261">
    <property type="entry name" value="AP_endonuc_2"/>
    <property type="match status" value="1"/>
</dbReference>
<dbReference type="Proteomes" id="UP000001784">
    <property type="component" value="Chromosome"/>
</dbReference>
<gene>
    <name evidence="9" type="primary">nfo</name>
    <name evidence="12" type="ordered locus">Sfum_0659</name>
</gene>
<dbReference type="GO" id="GO:0008833">
    <property type="term" value="F:deoxyribonuclease IV (phage-T4-induced) activity"/>
    <property type="evidence" value="ECO:0007669"/>
    <property type="project" value="UniProtKB-UniRule"/>
</dbReference>
<dbReference type="PANTHER" id="PTHR21445">
    <property type="entry name" value="ENDONUCLEASE IV ENDODEOXYRIBONUCLEASE IV"/>
    <property type="match status" value="1"/>
</dbReference>
<evidence type="ECO:0000256" key="9">
    <source>
        <dbReference type="HAMAP-Rule" id="MF_00152"/>
    </source>
</evidence>
<keyword evidence="7 9" id="KW-0862">Zinc</keyword>
<dbReference type="GO" id="GO:0006284">
    <property type="term" value="P:base-excision repair"/>
    <property type="evidence" value="ECO:0007669"/>
    <property type="project" value="TreeGrafter"/>
</dbReference>
<dbReference type="PROSITE" id="PS00730">
    <property type="entry name" value="AP_NUCLEASE_F2_2"/>
    <property type="match status" value="1"/>
</dbReference>
<proteinExistence type="inferred from homology"/>
<evidence type="ECO:0000256" key="10">
    <source>
        <dbReference type="SAM" id="MobiDB-lite"/>
    </source>
</evidence>
<dbReference type="CDD" id="cd00019">
    <property type="entry name" value="AP2Ec"/>
    <property type="match status" value="1"/>
</dbReference>
<evidence type="ECO:0000313" key="13">
    <source>
        <dbReference type="Proteomes" id="UP000001784"/>
    </source>
</evidence>
<dbReference type="NCBIfam" id="TIGR00587">
    <property type="entry name" value="nfo"/>
    <property type="match status" value="1"/>
</dbReference>
<dbReference type="PANTHER" id="PTHR21445:SF0">
    <property type="entry name" value="APURINIC-APYRIMIDINIC ENDONUCLEASE"/>
    <property type="match status" value="1"/>
</dbReference>
<dbReference type="FunCoup" id="A0LG06">
    <property type="interactions" value="284"/>
</dbReference>
<dbReference type="OrthoDB" id="9805666at2"/>
<evidence type="ECO:0000313" key="12">
    <source>
        <dbReference type="EMBL" id="ABK16358.1"/>
    </source>
</evidence>
<feature type="binding site" evidence="9">
    <location>
        <position position="144"/>
    </location>
    <ligand>
        <name>Zn(2+)</name>
        <dbReference type="ChEBI" id="CHEBI:29105"/>
        <label>2</label>
    </ligand>
</feature>
<dbReference type="PROSITE" id="PS00731">
    <property type="entry name" value="AP_NUCLEASE_F2_3"/>
    <property type="match status" value="1"/>
</dbReference>
<feature type="binding site" evidence="9">
    <location>
        <position position="67"/>
    </location>
    <ligand>
        <name>Zn(2+)</name>
        <dbReference type="ChEBI" id="CHEBI:29105"/>
        <label>1</label>
    </ligand>
</feature>
<feature type="binding site" evidence="9">
    <location>
        <position position="228"/>
    </location>
    <ligand>
        <name>Zn(2+)</name>
        <dbReference type="ChEBI" id="CHEBI:29105"/>
        <label>3</label>
    </ligand>
</feature>
<comment type="catalytic activity">
    <reaction evidence="9">
        <text>Endonucleolytic cleavage to 5'-phosphooligonucleotide end-products.</text>
        <dbReference type="EC" id="3.1.21.2"/>
    </reaction>
</comment>
<reference evidence="12 13" key="1">
    <citation type="submission" date="2006-10" db="EMBL/GenBank/DDBJ databases">
        <title>Complete sequence of Syntrophobacter fumaroxidans MPOB.</title>
        <authorList>
            <consortium name="US DOE Joint Genome Institute"/>
            <person name="Copeland A."/>
            <person name="Lucas S."/>
            <person name="Lapidus A."/>
            <person name="Barry K."/>
            <person name="Detter J.C."/>
            <person name="Glavina del Rio T."/>
            <person name="Hammon N."/>
            <person name="Israni S."/>
            <person name="Pitluck S."/>
            <person name="Goltsman E.G."/>
            <person name="Martinez M."/>
            <person name="Schmutz J."/>
            <person name="Larimer F."/>
            <person name="Land M."/>
            <person name="Hauser L."/>
            <person name="Kyrpides N."/>
            <person name="Kim E."/>
            <person name="Boone D.R."/>
            <person name="Brockman F."/>
            <person name="Culley D."/>
            <person name="Ferry J."/>
            <person name="Gunsalus R."/>
            <person name="McInerney M.J."/>
            <person name="Morrison M."/>
            <person name="Plugge C."/>
            <person name="Rohlin L."/>
            <person name="Scholten J."/>
            <person name="Sieber J."/>
            <person name="Stams A.J.M."/>
            <person name="Worm P."/>
            <person name="Henstra A.M."/>
            <person name="Richardson P."/>
        </authorList>
    </citation>
    <scope>NUCLEOTIDE SEQUENCE [LARGE SCALE GENOMIC DNA]</scope>
    <source>
        <strain evidence="13">DSM 10017 / MPOB</strain>
    </source>
</reference>
<evidence type="ECO:0000256" key="3">
    <source>
        <dbReference type="ARBA" id="ARBA00022723"/>
    </source>
</evidence>
<dbReference type="SMART" id="SM00518">
    <property type="entry name" value="AP2Ec"/>
    <property type="match status" value="1"/>
</dbReference>
<feature type="domain" description="Xylose isomerase-like TIM barrel" evidence="11">
    <location>
        <begin position="28"/>
        <end position="274"/>
    </location>
</feature>
<dbReference type="InterPro" id="IPR001719">
    <property type="entry name" value="AP_endonuc_2"/>
</dbReference>
<evidence type="ECO:0000256" key="5">
    <source>
        <dbReference type="ARBA" id="ARBA00022763"/>
    </source>
</evidence>
<dbReference type="FunFam" id="3.20.20.150:FF:000001">
    <property type="entry name" value="Probable endonuclease 4"/>
    <property type="match status" value="1"/>
</dbReference>
<feature type="region of interest" description="Disordered" evidence="10">
    <location>
        <begin position="281"/>
        <end position="326"/>
    </location>
</feature>
<evidence type="ECO:0000256" key="4">
    <source>
        <dbReference type="ARBA" id="ARBA00022759"/>
    </source>
</evidence>
<organism evidence="12 13">
    <name type="scientific">Syntrophobacter fumaroxidans (strain DSM 10017 / MPOB)</name>
    <dbReference type="NCBI Taxonomy" id="335543"/>
    <lineage>
        <taxon>Bacteria</taxon>
        <taxon>Pseudomonadati</taxon>
        <taxon>Thermodesulfobacteriota</taxon>
        <taxon>Syntrophobacteria</taxon>
        <taxon>Syntrophobacterales</taxon>
        <taxon>Syntrophobacteraceae</taxon>
        <taxon>Syntrophobacter</taxon>
    </lineage>
</organism>
<evidence type="ECO:0000256" key="7">
    <source>
        <dbReference type="ARBA" id="ARBA00022833"/>
    </source>
</evidence>
<evidence type="ECO:0000256" key="1">
    <source>
        <dbReference type="ARBA" id="ARBA00005340"/>
    </source>
</evidence>
<evidence type="ECO:0000259" key="11">
    <source>
        <dbReference type="Pfam" id="PF01261"/>
    </source>
</evidence>
<feature type="binding site" evidence="9">
    <location>
        <position position="181"/>
    </location>
    <ligand>
        <name>Zn(2+)</name>
        <dbReference type="ChEBI" id="CHEBI:29105"/>
        <label>3</label>
    </ligand>
</feature>
<accession>A0LG06</accession>
<keyword evidence="2 9" id="KW-0540">Nuclease</keyword>
<feature type="binding site" evidence="9">
    <location>
        <position position="215"/>
    </location>
    <ligand>
        <name>Zn(2+)</name>
        <dbReference type="ChEBI" id="CHEBI:29105"/>
        <label>2</label>
    </ligand>
</feature>
<dbReference type="GO" id="GO:0003677">
    <property type="term" value="F:DNA binding"/>
    <property type="evidence" value="ECO:0007669"/>
    <property type="project" value="InterPro"/>
</dbReference>
<dbReference type="GO" id="GO:0003906">
    <property type="term" value="F:DNA-(apurinic or apyrimidinic site) endonuclease activity"/>
    <property type="evidence" value="ECO:0007669"/>
    <property type="project" value="TreeGrafter"/>
</dbReference>
<keyword evidence="3 9" id="KW-0479">Metal-binding</keyword>
<dbReference type="HAMAP" id="MF_00152">
    <property type="entry name" value="Nfo"/>
    <property type="match status" value="1"/>
</dbReference>
<dbReference type="EMBL" id="CP000478">
    <property type="protein sequence ID" value="ABK16358.1"/>
    <property type="molecule type" value="Genomic_DNA"/>
</dbReference>
<dbReference type="InParanoid" id="A0LG06"/>
<dbReference type="SUPFAM" id="SSF51658">
    <property type="entry name" value="Xylose isomerase-like"/>
    <property type="match status" value="1"/>
</dbReference>
<name>A0LG06_SYNFM</name>
<sequence>MPLLGAHMSIAGGLHNAFQRLLQVRGEALQVFLKNQRQWHPPPLSAHAVRLFQEERDNFAHVPVAAHDSYLINLAAPDPDIAEKSVGAFASELDACAQLGIEFLILHPGFHRGAGISTGIARFAKNLDRACALAKAHSVTVLIETTAGQGSGIGSKFEEIADMLMKSKAGRPLGVCFDTCHAFAAGYDLRDERSYERTFDRFEKTIGLRLLRWFHLNDSKAGFGSRVDRHEHIGRGRIGLQGFRLLVNDPRFESHPMVLETPKGKDLRNDRKNLATLRSLLRSVDDSESEPFEEDREADPENGGERRPTPRDPAGSLKRGKPSGHT</sequence>
<dbReference type="AlphaFoldDB" id="A0LG06"/>
<comment type="cofactor">
    <cofactor evidence="9">
        <name>Zn(2+)</name>
        <dbReference type="ChEBI" id="CHEBI:29105"/>
    </cofactor>
    <text evidence="9">Binds 3 Zn(2+) ions.</text>
</comment>